<accession>A0A2G9U5S7</accession>
<dbReference type="Proteomes" id="UP000230423">
    <property type="component" value="Unassembled WGS sequence"/>
</dbReference>
<evidence type="ECO:0000313" key="3">
    <source>
        <dbReference type="Proteomes" id="UP000230423"/>
    </source>
</evidence>
<name>A0A2G9U5S7_TELCI</name>
<feature type="compositionally biased region" description="Basic and acidic residues" evidence="1">
    <location>
        <begin position="65"/>
        <end position="75"/>
    </location>
</feature>
<gene>
    <name evidence="2" type="ORF">TELCIR_12747</name>
</gene>
<reference evidence="2 3" key="1">
    <citation type="submission" date="2015-09" db="EMBL/GenBank/DDBJ databases">
        <title>Draft genome of the parasitic nematode Teladorsagia circumcincta isolate WARC Sus (inbred).</title>
        <authorList>
            <person name="Mitreva M."/>
        </authorList>
    </citation>
    <scope>NUCLEOTIDE SEQUENCE [LARGE SCALE GENOMIC DNA]</scope>
    <source>
        <strain evidence="2 3">S</strain>
    </source>
</reference>
<keyword evidence="3" id="KW-1185">Reference proteome</keyword>
<sequence length="75" mass="8091">MTCSSLLEKKQGLSVQLSPTEGYGTIPAEYKAVQFRVEVGCMAHPADISIPPPVMTPKITVTDGKTGEERVLTQE</sequence>
<dbReference type="EMBL" id="KZ348899">
    <property type="protein sequence ID" value="PIO65573.1"/>
    <property type="molecule type" value="Genomic_DNA"/>
</dbReference>
<dbReference type="AlphaFoldDB" id="A0A2G9U5S7"/>
<evidence type="ECO:0000313" key="2">
    <source>
        <dbReference type="EMBL" id="PIO65573.1"/>
    </source>
</evidence>
<dbReference type="OrthoDB" id="5834210at2759"/>
<protein>
    <submittedName>
        <fullName evidence="2">Uncharacterized protein</fullName>
    </submittedName>
</protein>
<feature type="region of interest" description="Disordered" evidence="1">
    <location>
        <begin position="54"/>
        <end position="75"/>
    </location>
</feature>
<organism evidence="2 3">
    <name type="scientific">Teladorsagia circumcincta</name>
    <name type="common">Brown stomach worm</name>
    <name type="synonym">Ostertagia circumcincta</name>
    <dbReference type="NCBI Taxonomy" id="45464"/>
    <lineage>
        <taxon>Eukaryota</taxon>
        <taxon>Metazoa</taxon>
        <taxon>Ecdysozoa</taxon>
        <taxon>Nematoda</taxon>
        <taxon>Chromadorea</taxon>
        <taxon>Rhabditida</taxon>
        <taxon>Rhabditina</taxon>
        <taxon>Rhabditomorpha</taxon>
        <taxon>Strongyloidea</taxon>
        <taxon>Trichostrongylidae</taxon>
        <taxon>Teladorsagia</taxon>
    </lineage>
</organism>
<proteinExistence type="predicted"/>
<evidence type="ECO:0000256" key="1">
    <source>
        <dbReference type="SAM" id="MobiDB-lite"/>
    </source>
</evidence>